<dbReference type="AlphaFoldDB" id="A0A1W1EM97"/>
<dbReference type="Proteomes" id="UP000245997">
    <property type="component" value="Plasmid pAA"/>
</dbReference>
<evidence type="ECO:0000313" key="2">
    <source>
        <dbReference type="Proteomes" id="UP000245997"/>
    </source>
</evidence>
<dbReference type="EMBL" id="LT719075">
    <property type="protein sequence ID" value="SJK83424.1"/>
    <property type="molecule type" value="Genomic_DNA"/>
</dbReference>
<evidence type="ECO:0000313" key="1">
    <source>
        <dbReference type="EMBL" id="SJK83424.1"/>
    </source>
</evidence>
<gene>
    <name evidence="1" type="ORF">BQ8769_42</name>
</gene>
<reference evidence="2" key="1">
    <citation type="submission" date="2017-01" db="EMBL/GenBank/DDBJ databases">
        <authorList>
            <person name="Joensson R."/>
        </authorList>
    </citation>
    <scope>NUCLEOTIDE SEQUENCE [LARGE SCALE GENOMIC DNA]</scope>
</reference>
<name>A0A1W1EM97_ECOLX</name>
<sequence length="44" mass="4883">MVNVITIVATVACVSGYLKWIFLKQARVVSSWSGFQQVCDSAIY</sequence>
<accession>A0A1W1EM97</accession>
<proteinExistence type="predicted"/>
<organism evidence="1 2">
    <name type="scientific">Escherichia coli</name>
    <dbReference type="NCBI Taxonomy" id="562"/>
    <lineage>
        <taxon>Bacteria</taxon>
        <taxon>Pseudomonadati</taxon>
        <taxon>Pseudomonadota</taxon>
        <taxon>Gammaproteobacteria</taxon>
        <taxon>Enterobacterales</taxon>
        <taxon>Enterobacteriaceae</taxon>
        <taxon>Escherichia</taxon>
    </lineage>
</organism>
<protein>
    <submittedName>
        <fullName evidence="1">Uncharacterized protein</fullName>
    </submittedName>
</protein>